<evidence type="ECO:0000313" key="3">
    <source>
        <dbReference type="EMBL" id="KAK9785101.1"/>
    </source>
</evidence>
<dbReference type="SMART" id="SM00767">
    <property type="entry name" value="DCD"/>
    <property type="match status" value="1"/>
</dbReference>
<dbReference type="PROSITE" id="PS51222">
    <property type="entry name" value="DCD"/>
    <property type="match status" value="1"/>
</dbReference>
<name>A0AAW1NE53_9CHLO</name>
<accession>A0AAW1NE53</accession>
<evidence type="ECO:0000313" key="4">
    <source>
        <dbReference type="Proteomes" id="UP001465755"/>
    </source>
</evidence>
<sequence length="177" mass="19466">MGTVANVAGFIFGCTDETEIECLTRKLFGLKGSCWDAVARVEPGMPLWLYNFERKILRGTFRAAGAGTFNLNPLALQGNPSTGSSFPAQCSVTWDDLHEPISIKRLQAELPQIFYSHYKFRFALGPHEAQQLLALFSSRPALPMPAALPLANGRQVSQQGRQALPTRRQYLPSPGST</sequence>
<dbReference type="InterPro" id="IPR044832">
    <property type="entry name" value="NRP-like"/>
</dbReference>
<keyword evidence="4" id="KW-1185">Reference proteome</keyword>
<dbReference type="AlphaFoldDB" id="A0AAW1NE53"/>
<feature type="domain" description="DCD" evidence="2">
    <location>
        <begin position="5"/>
        <end position="138"/>
    </location>
</feature>
<feature type="region of interest" description="Disordered" evidence="1">
    <location>
        <begin position="152"/>
        <end position="177"/>
    </location>
</feature>
<organism evidence="3 4">
    <name type="scientific">Symbiochloris irregularis</name>
    <dbReference type="NCBI Taxonomy" id="706552"/>
    <lineage>
        <taxon>Eukaryota</taxon>
        <taxon>Viridiplantae</taxon>
        <taxon>Chlorophyta</taxon>
        <taxon>core chlorophytes</taxon>
        <taxon>Trebouxiophyceae</taxon>
        <taxon>Trebouxiales</taxon>
        <taxon>Trebouxiaceae</taxon>
        <taxon>Symbiochloris</taxon>
    </lineage>
</organism>
<evidence type="ECO:0000259" key="2">
    <source>
        <dbReference type="PROSITE" id="PS51222"/>
    </source>
</evidence>
<reference evidence="3 4" key="1">
    <citation type="journal article" date="2024" name="Nat. Commun.">
        <title>Phylogenomics reveals the evolutionary origins of lichenization in chlorophyte algae.</title>
        <authorList>
            <person name="Puginier C."/>
            <person name="Libourel C."/>
            <person name="Otte J."/>
            <person name="Skaloud P."/>
            <person name="Haon M."/>
            <person name="Grisel S."/>
            <person name="Petersen M."/>
            <person name="Berrin J.G."/>
            <person name="Delaux P.M."/>
            <person name="Dal Grande F."/>
            <person name="Keller J."/>
        </authorList>
    </citation>
    <scope>NUCLEOTIDE SEQUENCE [LARGE SCALE GENOMIC DNA]</scope>
    <source>
        <strain evidence="3 4">SAG 2036</strain>
    </source>
</reference>
<dbReference type="EMBL" id="JALJOQ010000318">
    <property type="protein sequence ID" value="KAK9785101.1"/>
    <property type="molecule type" value="Genomic_DNA"/>
</dbReference>
<dbReference type="Proteomes" id="UP001465755">
    <property type="component" value="Unassembled WGS sequence"/>
</dbReference>
<protein>
    <recommendedName>
        <fullName evidence="2">DCD domain-containing protein</fullName>
    </recommendedName>
</protein>
<evidence type="ECO:0000256" key="1">
    <source>
        <dbReference type="SAM" id="MobiDB-lite"/>
    </source>
</evidence>
<proteinExistence type="predicted"/>
<comment type="caution">
    <text evidence="3">The sequence shown here is derived from an EMBL/GenBank/DDBJ whole genome shotgun (WGS) entry which is preliminary data.</text>
</comment>
<dbReference type="InterPro" id="IPR013989">
    <property type="entry name" value="Dev_and_cell_death_domain"/>
</dbReference>
<dbReference type="GO" id="GO:0034976">
    <property type="term" value="P:response to endoplasmic reticulum stress"/>
    <property type="evidence" value="ECO:0007669"/>
    <property type="project" value="InterPro"/>
</dbReference>
<dbReference type="Pfam" id="PF10539">
    <property type="entry name" value="Dev_Cell_Death"/>
    <property type="match status" value="1"/>
</dbReference>
<dbReference type="PANTHER" id="PTHR46034">
    <property type="match status" value="1"/>
</dbReference>
<dbReference type="PANTHER" id="PTHR46034:SF7">
    <property type="entry name" value="INFLUENZA VIRUS NS1A-BINDING PROTEIN"/>
    <property type="match status" value="1"/>
</dbReference>
<gene>
    <name evidence="3" type="ORF">WJX73_009309</name>
</gene>